<dbReference type="OrthoDB" id="67979at2"/>
<feature type="domain" description="Tyr recombinase" evidence="4">
    <location>
        <begin position="246"/>
        <end position="426"/>
    </location>
</feature>
<proteinExistence type="predicted"/>
<dbReference type="GO" id="GO:0015074">
    <property type="term" value="P:DNA integration"/>
    <property type="evidence" value="ECO:0007669"/>
    <property type="project" value="UniProtKB-KW"/>
</dbReference>
<dbReference type="InterPro" id="IPR050090">
    <property type="entry name" value="Tyrosine_recombinase_XerCD"/>
</dbReference>
<dbReference type="Pfam" id="PF02899">
    <property type="entry name" value="Phage_int_SAM_1"/>
    <property type="match status" value="1"/>
</dbReference>
<sequence length="434" mass="47350">MLPFLSSGLVIIWACLVWPWASRRRGAIEGGLAMTRIVVVGPLSGHEDGLRRRLTEDGYALDTVREHVRLLSELSDWLDGHELGTADLSEVTVRQFVADRRGAGLRTGRSARALAPILSHLAAQQVLSPSVTTDPSTWQEVLLAEYSAFLEGERAVSAGTLKHYRRCARVFLDWASDTEDCVWRLEAGQVTAYVMDWARRREGGRPDMVTLPALRSFLRFLHVAGHVQDLLVGAVPAGRGHPGRHEVPRAAAAHDIQTVLDSCDRQTAIGRRDYAIVLSLTRLALRGGEVAKIRLEDIDWHAGQVAVHGKGSRRDMLPLPADVGQAWAEYLLTARPKTAAATLFVTAKAPFTALAVSSVTLVLARACTRAGVARFGPHRVRHAAACGLLQAGASMEEIGQLLRHAQQRTTAIYAKVDQQRLSPLARACPEAVAR</sequence>
<keyword evidence="1" id="KW-0229">DNA integration</keyword>
<dbReference type="GO" id="GO:0003677">
    <property type="term" value="F:DNA binding"/>
    <property type="evidence" value="ECO:0007669"/>
    <property type="project" value="UniProtKB-KW"/>
</dbReference>
<reference evidence="5 6" key="1">
    <citation type="submission" date="2019-04" db="EMBL/GenBank/DDBJ databases">
        <title>Streptomyces oryziradicis sp. nov., a novel actinomycete isolated from rhizosphere soil of rice (Oryza sativa L.).</title>
        <authorList>
            <person name="Li C."/>
        </authorList>
    </citation>
    <scope>NUCLEOTIDE SEQUENCE [LARGE SCALE GENOMIC DNA]</scope>
    <source>
        <strain evidence="5 6">NEAU-C40</strain>
    </source>
</reference>
<organism evidence="5 6">
    <name type="scientific">Actinacidiphila oryziradicis</name>
    <dbReference type="NCBI Taxonomy" id="2571141"/>
    <lineage>
        <taxon>Bacteria</taxon>
        <taxon>Bacillati</taxon>
        <taxon>Actinomycetota</taxon>
        <taxon>Actinomycetes</taxon>
        <taxon>Kitasatosporales</taxon>
        <taxon>Streptomycetaceae</taxon>
        <taxon>Actinacidiphila</taxon>
    </lineage>
</organism>
<dbReference type="Gene3D" id="1.10.150.130">
    <property type="match status" value="1"/>
</dbReference>
<name>A0A4U0SRZ9_9ACTN</name>
<dbReference type="PROSITE" id="PS51898">
    <property type="entry name" value="TYR_RECOMBINASE"/>
    <property type="match status" value="1"/>
</dbReference>
<comment type="caution">
    <text evidence="5">The sequence shown here is derived from an EMBL/GenBank/DDBJ whole genome shotgun (WGS) entry which is preliminary data.</text>
</comment>
<dbReference type="SUPFAM" id="SSF47823">
    <property type="entry name" value="lambda integrase-like, N-terminal domain"/>
    <property type="match status" value="1"/>
</dbReference>
<dbReference type="GO" id="GO:0006310">
    <property type="term" value="P:DNA recombination"/>
    <property type="evidence" value="ECO:0007669"/>
    <property type="project" value="UniProtKB-KW"/>
</dbReference>
<dbReference type="InterPro" id="IPR010998">
    <property type="entry name" value="Integrase_recombinase_N"/>
</dbReference>
<dbReference type="SUPFAM" id="SSF56349">
    <property type="entry name" value="DNA breaking-rejoining enzymes"/>
    <property type="match status" value="1"/>
</dbReference>
<evidence type="ECO:0000313" key="6">
    <source>
        <dbReference type="Proteomes" id="UP000305778"/>
    </source>
</evidence>
<gene>
    <name evidence="5" type="ORF">FCI23_36670</name>
</gene>
<evidence type="ECO:0000256" key="3">
    <source>
        <dbReference type="ARBA" id="ARBA00023172"/>
    </source>
</evidence>
<protein>
    <submittedName>
        <fullName evidence="5">Integrase</fullName>
    </submittedName>
</protein>
<keyword evidence="6" id="KW-1185">Reference proteome</keyword>
<evidence type="ECO:0000313" key="5">
    <source>
        <dbReference type="EMBL" id="TKA03195.1"/>
    </source>
</evidence>
<evidence type="ECO:0000256" key="2">
    <source>
        <dbReference type="ARBA" id="ARBA00023125"/>
    </source>
</evidence>
<keyword evidence="2" id="KW-0238">DNA-binding</keyword>
<dbReference type="PANTHER" id="PTHR30349:SF90">
    <property type="entry name" value="TYROSINE RECOMBINASE XERD"/>
    <property type="match status" value="1"/>
</dbReference>
<dbReference type="InterPro" id="IPR013762">
    <property type="entry name" value="Integrase-like_cat_sf"/>
</dbReference>
<dbReference type="InterPro" id="IPR002104">
    <property type="entry name" value="Integrase_catalytic"/>
</dbReference>
<evidence type="ECO:0000259" key="4">
    <source>
        <dbReference type="PROSITE" id="PS51898"/>
    </source>
</evidence>
<evidence type="ECO:0000256" key="1">
    <source>
        <dbReference type="ARBA" id="ARBA00022908"/>
    </source>
</evidence>
<dbReference type="EMBL" id="SUMC01000055">
    <property type="protein sequence ID" value="TKA03195.1"/>
    <property type="molecule type" value="Genomic_DNA"/>
</dbReference>
<dbReference type="InterPro" id="IPR004107">
    <property type="entry name" value="Integrase_SAM-like_N"/>
</dbReference>
<dbReference type="Gene3D" id="1.10.443.10">
    <property type="entry name" value="Intergrase catalytic core"/>
    <property type="match status" value="1"/>
</dbReference>
<dbReference type="InterPro" id="IPR011010">
    <property type="entry name" value="DNA_brk_join_enz"/>
</dbReference>
<dbReference type="AlphaFoldDB" id="A0A4U0SRZ9"/>
<dbReference type="Proteomes" id="UP000305778">
    <property type="component" value="Unassembled WGS sequence"/>
</dbReference>
<dbReference type="PANTHER" id="PTHR30349">
    <property type="entry name" value="PHAGE INTEGRASE-RELATED"/>
    <property type="match status" value="1"/>
</dbReference>
<accession>A0A4U0SRZ9</accession>
<keyword evidence="3" id="KW-0233">DNA recombination</keyword>
<dbReference type="Pfam" id="PF00589">
    <property type="entry name" value="Phage_integrase"/>
    <property type="match status" value="1"/>
</dbReference>